<comment type="caution">
    <text evidence="2">The sequence shown here is derived from an EMBL/GenBank/DDBJ whole genome shotgun (WGS) entry which is preliminary data.</text>
</comment>
<name>F9FCR4_FUSOF</name>
<evidence type="ECO:0000256" key="1">
    <source>
        <dbReference type="SAM" id="Phobius"/>
    </source>
</evidence>
<keyword evidence="1" id="KW-0812">Transmembrane</keyword>
<reference evidence="2" key="1">
    <citation type="journal article" date="2012" name="Mol. Plant Microbe Interact.">
        <title>A highly conserved effector in Fusarium oxysporum is required for full virulence on Arabidopsis.</title>
        <authorList>
            <person name="Thatcher L.F."/>
            <person name="Gardiner D.M."/>
            <person name="Kazan K."/>
            <person name="Manners J."/>
        </authorList>
    </citation>
    <scope>NUCLEOTIDE SEQUENCE [LARGE SCALE GENOMIC DNA]</scope>
    <source>
        <strain evidence="2">Fo5176</strain>
    </source>
</reference>
<dbReference type="EMBL" id="AFQF01001365">
    <property type="protein sequence ID" value="EGU85292.1"/>
    <property type="molecule type" value="Genomic_DNA"/>
</dbReference>
<accession>F9FCR4</accession>
<proteinExistence type="predicted"/>
<keyword evidence="1" id="KW-1133">Transmembrane helix</keyword>
<evidence type="ECO:0000313" key="2">
    <source>
        <dbReference type="EMBL" id="EGU85292.1"/>
    </source>
</evidence>
<organism evidence="2">
    <name type="scientific">Fusarium oxysporum (strain Fo5176)</name>
    <name type="common">Fusarium vascular wilt</name>
    <dbReference type="NCBI Taxonomy" id="660025"/>
    <lineage>
        <taxon>Eukaryota</taxon>
        <taxon>Fungi</taxon>
        <taxon>Dikarya</taxon>
        <taxon>Ascomycota</taxon>
        <taxon>Pezizomycotina</taxon>
        <taxon>Sordariomycetes</taxon>
        <taxon>Hypocreomycetidae</taxon>
        <taxon>Hypocreales</taxon>
        <taxon>Nectriaceae</taxon>
        <taxon>Fusarium</taxon>
        <taxon>Fusarium oxysporum species complex</taxon>
    </lineage>
</organism>
<sequence>MAAPVDSVCFVAIPLKLLPVIWVVAGLLDFQLPW</sequence>
<keyword evidence="1" id="KW-0472">Membrane</keyword>
<dbReference type="AlphaFoldDB" id="F9FCR4"/>
<protein>
    <submittedName>
        <fullName evidence="2">Uncharacterized protein</fullName>
    </submittedName>
</protein>
<gene>
    <name evidence="2" type="ORF">FOXB_04192</name>
</gene>
<feature type="transmembrane region" description="Helical" evidence="1">
    <location>
        <begin position="7"/>
        <end position="28"/>
    </location>
</feature>